<comment type="caution">
    <text evidence="2">The sequence shown here is derived from an EMBL/GenBank/DDBJ whole genome shotgun (WGS) entry which is preliminary data.</text>
</comment>
<keyword evidence="3" id="KW-1185">Reference proteome</keyword>
<evidence type="ECO:0000259" key="1">
    <source>
        <dbReference type="PROSITE" id="PS51340"/>
    </source>
</evidence>
<evidence type="ECO:0000313" key="2">
    <source>
        <dbReference type="EMBL" id="KAJ9591661.1"/>
    </source>
</evidence>
<evidence type="ECO:0000313" key="3">
    <source>
        <dbReference type="Proteomes" id="UP001233999"/>
    </source>
</evidence>
<gene>
    <name evidence="2" type="ORF">L9F63_001806</name>
</gene>
<dbReference type="PROSITE" id="PS51340">
    <property type="entry name" value="MOSC"/>
    <property type="match status" value="1"/>
</dbReference>
<dbReference type="AlphaFoldDB" id="A0AAD8A465"/>
<dbReference type="PANTHER" id="PTHR14237:SF19">
    <property type="entry name" value="MITOCHONDRIAL AMIDOXIME REDUCING COMPONENT 1"/>
    <property type="match status" value="1"/>
</dbReference>
<dbReference type="PANTHER" id="PTHR14237">
    <property type="entry name" value="MOLYBDOPTERIN COFACTOR SULFURASE MOSC"/>
    <property type="match status" value="1"/>
</dbReference>
<dbReference type="SUPFAM" id="SSF50800">
    <property type="entry name" value="PK beta-barrel domain-like"/>
    <property type="match status" value="1"/>
</dbReference>
<dbReference type="GO" id="GO:0030151">
    <property type="term" value="F:molybdenum ion binding"/>
    <property type="evidence" value="ECO:0007669"/>
    <property type="project" value="InterPro"/>
</dbReference>
<dbReference type="GO" id="GO:0003824">
    <property type="term" value="F:catalytic activity"/>
    <property type="evidence" value="ECO:0007669"/>
    <property type="project" value="InterPro"/>
</dbReference>
<protein>
    <recommendedName>
        <fullName evidence="1">MOSC domain-containing protein</fullName>
    </recommendedName>
</protein>
<name>A0AAD8A465_DIPPU</name>
<proteinExistence type="predicted"/>
<dbReference type="GO" id="GO:0030170">
    <property type="term" value="F:pyridoxal phosphate binding"/>
    <property type="evidence" value="ECO:0007669"/>
    <property type="project" value="InterPro"/>
</dbReference>
<dbReference type="InterPro" id="IPR005302">
    <property type="entry name" value="MoCF_Sase_C"/>
</dbReference>
<feature type="domain" description="MOSC" evidence="1">
    <location>
        <begin position="69"/>
        <end position="227"/>
    </location>
</feature>
<dbReference type="Proteomes" id="UP001233999">
    <property type="component" value="Unassembled WGS sequence"/>
</dbReference>
<reference evidence="2" key="1">
    <citation type="journal article" date="2023" name="IScience">
        <title>Live-bearing cockroach genome reveals convergent evolutionary mechanisms linked to viviparity in insects and beyond.</title>
        <authorList>
            <person name="Fouks B."/>
            <person name="Harrison M.C."/>
            <person name="Mikhailova A.A."/>
            <person name="Marchal E."/>
            <person name="English S."/>
            <person name="Carruthers M."/>
            <person name="Jennings E.C."/>
            <person name="Chiamaka E.L."/>
            <person name="Frigard R.A."/>
            <person name="Pippel M."/>
            <person name="Attardo G.M."/>
            <person name="Benoit J.B."/>
            <person name="Bornberg-Bauer E."/>
            <person name="Tobe S.S."/>
        </authorList>
    </citation>
    <scope>NUCLEOTIDE SEQUENCE</scope>
    <source>
        <strain evidence="2">Stay&amp;Tobe</strain>
    </source>
</reference>
<reference evidence="2" key="2">
    <citation type="submission" date="2023-05" db="EMBL/GenBank/DDBJ databases">
        <authorList>
            <person name="Fouks B."/>
        </authorList>
    </citation>
    <scope>NUCLEOTIDE SEQUENCE</scope>
    <source>
        <strain evidence="2">Stay&amp;Tobe</strain>
        <tissue evidence="2">Testes</tissue>
    </source>
</reference>
<sequence>MVFIKTTPEGNNTLKLSAPDMPDLIFKIPDGSDKQTHTKCTIFHQVEVGTVDCGDEVAKGLRLGYYIDGVAPKRQIATKFKIISVFKENDQGAYPDLTSYMLMTEASVNDLKSRVPPHVNVTHRQFRPNFLVRGSQPYEEDNWKWIKIGDNTIFQAVMLCTRCVFSTIDPDTGVMEPQKEPLKTLRGYRVLPDPLLEKIKDTSPVLGVHLGIRSQGIVRIGDKVYVGEE</sequence>
<accession>A0AAD8A465</accession>
<dbReference type="Pfam" id="PF03473">
    <property type="entry name" value="MOSC"/>
    <property type="match status" value="1"/>
</dbReference>
<organism evidence="2 3">
    <name type="scientific">Diploptera punctata</name>
    <name type="common">Pacific beetle cockroach</name>
    <dbReference type="NCBI Taxonomy" id="6984"/>
    <lineage>
        <taxon>Eukaryota</taxon>
        <taxon>Metazoa</taxon>
        <taxon>Ecdysozoa</taxon>
        <taxon>Arthropoda</taxon>
        <taxon>Hexapoda</taxon>
        <taxon>Insecta</taxon>
        <taxon>Pterygota</taxon>
        <taxon>Neoptera</taxon>
        <taxon>Polyneoptera</taxon>
        <taxon>Dictyoptera</taxon>
        <taxon>Blattodea</taxon>
        <taxon>Blaberoidea</taxon>
        <taxon>Blaberidae</taxon>
        <taxon>Diplopterinae</taxon>
        <taxon>Diploptera</taxon>
    </lineage>
</organism>
<dbReference type="InterPro" id="IPR011037">
    <property type="entry name" value="Pyrv_Knase-like_insert_dom_sf"/>
</dbReference>
<dbReference type="EMBL" id="JASPKZ010003861">
    <property type="protein sequence ID" value="KAJ9591661.1"/>
    <property type="molecule type" value="Genomic_DNA"/>
</dbReference>